<feature type="region of interest" description="Disordered" evidence="3">
    <location>
        <begin position="94"/>
        <end position="131"/>
    </location>
</feature>
<comment type="caution">
    <text evidence="5">The sequence shown here is derived from an EMBL/GenBank/DDBJ whole genome shotgun (WGS) entry which is preliminary data.</text>
</comment>
<gene>
    <name evidence="5" type="ORF">KIN20_030302</name>
</gene>
<protein>
    <recommendedName>
        <fullName evidence="1">Craniofacial development protein 1</fullName>
    </recommendedName>
    <alternativeName>
        <fullName evidence="2">Bucentaur</fullName>
    </alternativeName>
</protein>
<accession>A0AAD5R3L6</accession>
<dbReference type="PROSITE" id="PS51279">
    <property type="entry name" value="BCNT_C"/>
    <property type="match status" value="1"/>
</dbReference>
<feature type="domain" description="BCNT-C" evidence="4">
    <location>
        <begin position="178"/>
        <end position="258"/>
    </location>
</feature>
<organism evidence="5 6">
    <name type="scientific">Parelaphostrongylus tenuis</name>
    <name type="common">Meningeal worm</name>
    <dbReference type="NCBI Taxonomy" id="148309"/>
    <lineage>
        <taxon>Eukaryota</taxon>
        <taxon>Metazoa</taxon>
        <taxon>Ecdysozoa</taxon>
        <taxon>Nematoda</taxon>
        <taxon>Chromadorea</taxon>
        <taxon>Rhabditida</taxon>
        <taxon>Rhabditina</taxon>
        <taxon>Rhabditomorpha</taxon>
        <taxon>Strongyloidea</taxon>
        <taxon>Metastrongylidae</taxon>
        <taxon>Parelaphostrongylus</taxon>
    </lineage>
</organism>
<name>A0AAD5R3L6_PARTN</name>
<feature type="compositionally biased region" description="Polar residues" evidence="3">
    <location>
        <begin position="98"/>
        <end position="116"/>
    </location>
</feature>
<dbReference type="PANTHER" id="PTHR48407:SF1">
    <property type="entry name" value="CRANIOFACIAL DEVELOPMENT PROTEIN 1"/>
    <property type="match status" value="1"/>
</dbReference>
<dbReference type="EMBL" id="JAHQIW010006360">
    <property type="protein sequence ID" value="KAJ1368937.1"/>
    <property type="molecule type" value="Genomic_DNA"/>
</dbReference>
<feature type="compositionally biased region" description="Basic residues" evidence="3">
    <location>
        <begin position="45"/>
        <end position="54"/>
    </location>
</feature>
<evidence type="ECO:0000259" key="4">
    <source>
        <dbReference type="PROSITE" id="PS51279"/>
    </source>
</evidence>
<feature type="region of interest" description="Disordered" evidence="3">
    <location>
        <begin position="1"/>
        <end position="57"/>
    </location>
</feature>
<keyword evidence="6" id="KW-1185">Reference proteome</keyword>
<feature type="compositionally biased region" description="Basic and acidic residues" evidence="3">
    <location>
        <begin position="1"/>
        <end position="11"/>
    </location>
</feature>
<evidence type="ECO:0000313" key="5">
    <source>
        <dbReference type="EMBL" id="KAJ1368937.1"/>
    </source>
</evidence>
<feature type="compositionally biased region" description="Low complexity" evidence="3">
    <location>
        <begin position="117"/>
        <end position="130"/>
    </location>
</feature>
<dbReference type="InterPro" id="IPR027124">
    <property type="entry name" value="Swc5/CFDP1/2"/>
</dbReference>
<dbReference type="AlphaFoldDB" id="A0AAD5R3L6"/>
<evidence type="ECO:0000313" key="6">
    <source>
        <dbReference type="Proteomes" id="UP001196413"/>
    </source>
</evidence>
<dbReference type="PANTHER" id="PTHR48407">
    <property type="entry name" value="CRANIOFACIAL DEVELOPMENT PROTEIN 1"/>
    <property type="match status" value="1"/>
</dbReference>
<reference evidence="5" key="1">
    <citation type="submission" date="2021-06" db="EMBL/GenBank/DDBJ databases">
        <title>Parelaphostrongylus tenuis whole genome reference sequence.</title>
        <authorList>
            <person name="Garwood T.J."/>
            <person name="Larsen P.A."/>
            <person name="Fountain-Jones N.M."/>
            <person name="Garbe J.R."/>
            <person name="Macchietto M.G."/>
            <person name="Kania S.A."/>
            <person name="Gerhold R.W."/>
            <person name="Richards J.E."/>
            <person name="Wolf T.M."/>
        </authorList>
    </citation>
    <scope>NUCLEOTIDE SEQUENCE</scope>
    <source>
        <strain evidence="5">MNPRO001-30</strain>
        <tissue evidence="5">Meninges</tissue>
    </source>
</reference>
<proteinExistence type="predicted"/>
<evidence type="ECO:0000256" key="1">
    <source>
        <dbReference type="ARBA" id="ARBA00019033"/>
    </source>
</evidence>
<evidence type="ECO:0000256" key="2">
    <source>
        <dbReference type="ARBA" id="ARBA00030244"/>
    </source>
</evidence>
<dbReference type="Pfam" id="PF07572">
    <property type="entry name" value="BCNT"/>
    <property type="match status" value="1"/>
</dbReference>
<dbReference type="GO" id="GO:0000812">
    <property type="term" value="C:Swr1 complex"/>
    <property type="evidence" value="ECO:0007669"/>
    <property type="project" value="TreeGrafter"/>
</dbReference>
<dbReference type="InterPro" id="IPR011421">
    <property type="entry name" value="BCNT-C"/>
</dbReference>
<sequence length="259" mass="29609">MNGQESDYHSSDDEDYVPDDEEDVDYPSESEIDEVTDTDGQVSTIKKKRRNKDKRRIETPTIELFNSVEGDGEDDAKAAFMALMAEEDPILKQKRSECTQNSSVSAKLSDSLETVASTSSSSAQSIQQQSKAETTVITEIYDFAGDEVRVEREVTLEEAREIEAREKRKENDKLKKPAQKRLGIGEALTLLAKKPKMSILDKSNLDWVNFKTENNLQEELEAFNRGKNGYLDRMEFLTRTDYKEFEKEKELRNASRKPL</sequence>
<dbReference type="Proteomes" id="UP001196413">
    <property type="component" value="Unassembled WGS sequence"/>
</dbReference>
<evidence type="ECO:0000256" key="3">
    <source>
        <dbReference type="SAM" id="MobiDB-lite"/>
    </source>
</evidence>
<feature type="compositionally biased region" description="Acidic residues" evidence="3">
    <location>
        <begin position="12"/>
        <end position="37"/>
    </location>
</feature>